<dbReference type="SUPFAM" id="SSF51735">
    <property type="entry name" value="NAD(P)-binding Rossmann-fold domains"/>
    <property type="match status" value="1"/>
</dbReference>
<comment type="similarity">
    <text evidence="2">Belongs to the 3-hydroxyacyl-CoA dehydrogenase family.</text>
</comment>
<evidence type="ECO:0000256" key="1">
    <source>
        <dbReference type="ARBA" id="ARBA00004496"/>
    </source>
</evidence>
<evidence type="ECO:0000256" key="6">
    <source>
        <dbReference type="ARBA" id="ARBA00023002"/>
    </source>
</evidence>
<protein>
    <recommendedName>
        <fullName evidence="9">L-gulonate 3-dehydrogenase</fullName>
        <ecNumber evidence="8">1.1.1.45</ecNumber>
    </recommendedName>
    <alternativeName>
        <fullName evidence="9">L-gulonate 3-dehydrogenase</fullName>
    </alternativeName>
</protein>
<keyword evidence="13" id="KW-1185">Reference proteome</keyword>
<evidence type="ECO:0000256" key="9">
    <source>
        <dbReference type="ARBA" id="ARBA00042709"/>
    </source>
</evidence>
<sequence>MMNPTNTLTLNSQPFNPATSKVAVLGAGIMGPGIALVFAEAGYRVTMCEISPENLDKGMASLRDSVALKVSEGLLDDTQARQIIERVDARVGIEDTVAQADLVIEAVSEKKEIKQAVFQTVQKLAKPHTVIWSNTSTLNVFELIEPDMAGRLLVAHWFAPAHIVPLVEVVGDGGNTDRLVTETIDILKNIGKVPVRLNKMINGFVINRLQRLLGREIFYLLESGVISPEDLDIAVRASIAPRMQVLGVLQRYDFTNLNLSVRNFQDPDFTDPPFEAVPKYLQDRVNEGRLGVGTGAGFFDYQGRSSLEMQQERDRHLYRVLEALGEYVDGPRPVR</sequence>
<evidence type="ECO:0000256" key="7">
    <source>
        <dbReference type="ARBA" id="ARBA00023027"/>
    </source>
</evidence>
<keyword evidence="5" id="KW-0597">Phosphoprotein</keyword>
<proteinExistence type="inferred from homology"/>
<gene>
    <name evidence="12" type="ORF">JHL22_00635</name>
</gene>
<comment type="subunit">
    <text evidence="3">Homodimer.</text>
</comment>
<evidence type="ECO:0000259" key="11">
    <source>
        <dbReference type="Pfam" id="PF02737"/>
    </source>
</evidence>
<evidence type="ECO:0000256" key="5">
    <source>
        <dbReference type="ARBA" id="ARBA00022553"/>
    </source>
</evidence>
<name>A0ABS1E832_9BURK</name>
<dbReference type="PIRSF" id="PIRSF000105">
    <property type="entry name" value="HCDH"/>
    <property type="match status" value="1"/>
</dbReference>
<keyword evidence="4" id="KW-0963">Cytoplasm</keyword>
<dbReference type="EC" id="1.1.1.45" evidence="8"/>
<dbReference type="InterPro" id="IPR036291">
    <property type="entry name" value="NAD(P)-bd_dom_sf"/>
</dbReference>
<dbReference type="InterPro" id="IPR008927">
    <property type="entry name" value="6-PGluconate_DH-like_C_sf"/>
</dbReference>
<dbReference type="PANTHER" id="PTHR48075:SF1">
    <property type="entry name" value="LAMBDA-CRYSTALLIN HOMOLOG"/>
    <property type="match status" value="1"/>
</dbReference>
<dbReference type="InterPro" id="IPR022694">
    <property type="entry name" value="3-OHacyl-CoA_DH"/>
</dbReference>
<evidence type="ECO:0000313" key="13">
    <source>
        <dbReference type="Proteomes" id="UP000635316"/>
    </source>
</evidence>
<dbReference type="InterPro" id="IPR006108">
    <property type="entry name" value="3HC_DH_C"/>
</dbReference>
<evidence type="ECO:0000256" key="8">
    <source>
        <dbReference type="ARBA" id="ARBA00038962"/>
    </source>
</evidence>
<feature type="domain" description="3-hydroxyacyl-CoA dehydrogenase C-terminal" evidence="10">
    <location>
        <begin position="203"/>
        <end position="301"/>
    </location>
</feature>
<organism evidence="12 13">
    <name type="scientific">Advenella mandrilli</name>
    <dbReference type="NCBI Taxonomy" id="2800330"/>
    <lineage>
        <taxon>Bacteria</taxon>
        <taxon>Pseudomonadati</taxon>
        <taxon>Pseudomonadota</taxon>
        <taxon>Betaproteobacteria</taxon>
        <taxon>Burkholderiales</taxon>
        <taxon>Alcaligenaceae</taxon>
    </lineage>
</organism>
<dbReference type="Pfam" id="PF02737">
    <property type="entry name" value="3HCDH_N"/>
    <property type="match status" value="1"/>
</dbReference>
<evidence type="ECO:0000256" key="3">
    <source>
        <dbReference type="ARBA" id="ARBA00011738"/>
    </source>
</evidence>
<evidence type="ECO:0000256" key="2">
    <source>
        <dbReference type="ARBA" id="ARBA00009463"/>
    </source>
</evidence>
<keyword evidence="6" id="KW-0560">Oxidoreductase</keyword>
<evidence type="ECO:0000313" key="12">
    <source>
        <dbReference type="EMBL" id="MBK1779716.1"/>
    </source>
</evidence>
<dbReference type="Gene3D" id="1.10.1040.10">
    <property type="entry name" value="N-(1-d-carboxylethyl)-l-norvaline Dehydrogenase, domain 2"/>
    <property type="match status" value="1"/>
</dbReference>
<dbReference type="SUPFAM" id="SSF48179">
    <property type="entry name" value="6-phosphogluconate dehydrogenase C-terminal domain-like"/>
    <property type="match status" value="1"/>
</dbReference>
<accession>A0ABS1E832</accession>
<dbReference type="Proteomes" id="UP000635316">
    <property type="component" value="Unassembled WGS sequence"/>
</dbReference>
<feature type="domain" description="3-hydroxyacyl-CoA dehydrogenase NAD binding" evidence="11">
    <location>
        <begin position="21"/>
        <end position="198"/>
    </location>
</feature>
<dbReference type="Gene3D" id="3.40.50.720">
    <property type="entry name" value="NAD(P)-binding Rossmann-like Domain"/>
    <property type="match status" value="1"/>
</dbReference>
<reference evidence="12 13" key="1">
    <citation type="submission" date="2020-12" db="EMBL/GenBank/DDBJ databases">
        <authorList>
            <person name="Lu T."/>
            <person name="Wang Q."/>
            <person name="Han X."/>
        </authorList>
    </citation>
    <scope>NUCLEOTIDE SEQUENCE [LARGE SCALE GENOMIC DNA]</scope>
    <source>
        <strain evidence="12 13">WQ 585</strain>
    </source>
</reference>
<dbReference type="InterPro" id="IPR013328">
    <property type="entry name" value="6PGD_dom2"/>
</dbReference>
<evidence type="ECO:0000259" key="10">
    <source>
        <dbReference type="Pfam" id="PF00725"/>
    </source>
</evidence>
<comment type="subcellular location">
    <subcellularLocation>
        <location evidence="1">Cytoplasm</location>
    </subcellularLocation>
</comment>
<dbReference type="PANTHER" id="PTHR48075">
    <property type="entry name" value="3-HYDROXYACYL-COA DEHYDROGENASE FAMILY PROTEIN"/>
    <property type="match status" value="1"/>
</dbReference>
<dbReference type="Pfam" id="PF00725">
    <property type="entry name" value="3HCDH"/>
    <property type="match status" value="1"/>
</dbReference>
<dbReference type="InterPro" id="IPR006176">
    <property type="entry name" value="3-OHacyl-CoA_DH_NAD-bd"/>
</dbReference>
<comment type="caution">
    <text evidence="12">The sequence shown here is derived from an EMBL/GenBank/DDBJ whole genome shotgun (WGS) entry which is preliminary data.</text>
</comment>
<keyword evidence="7" id="KW-0520">NAD</keyword>
<evidence type="ECO:0000256" key="4">
    <source>
        <dbReference type="ARBA" id="ARBA00022490"/>
    </source>
</evidence>
<dbReference type="EMBL" id="JAENGP010000001">
    <property type="protein sequence ID" value="MBK1779716.1"/>
    <property type="molecule type" value="Genomic_DNA"/>
</dbReference>